<organism evidence="1 2">
    <name type="scientific">Owenia fusiformis</name>
    <name type="common">Polychaete worm</name>
    <dbReference type="NCBI Taxonomy" id="6347"/>
    <lineage>
        <taxon>Eukaryota</taxon>
        <taxon>Metazoa</taxon>
        <taxon>Spiralia</taxon>
        <taxon>Lophotrochozoa</taxon>
        <taxon>Annelida</taxon>
        <taxon>Polychaeta</taxon>
        <taxon>Sedentaria</taxon>
        <taxon>Canalipalpata</taxon>
        <taxon>Sabellida</taxon>
        <taxon>Oweniida</taxon>
        <taxon>Oweniidae</taxon>
        <taxon>Owenia</taxon>
    </lineage>
</organism>
<sequence length="106" mass="12111">MVFQNGSLRQNSERINWKSCRISSRSAFHCIKMATKAMGLLKRGWTEIPEVMAPGVLFLGALVASPFILKRIKDKGADRVHMHKMEYTVIRDTDIKIDDSNKDVFN</sequence>
<reference evidence="1" key="1">
    <citation type="submission" date="2022-03" db="EMBL/GenBank/DDBJ databases">
        <authorList>
            <person name="Martin C."/>
        </authorList>
    </citation>
    <scope>NUCLEOTIDE SEQUENCE</scope>
</reference>
<keyword evidence="2" id="KW-1185">Reference proteome</keyword>
<protein>
    <submittedName>
        <fullName evidence="1">Uncharacterized protein</fullName>
    </submittedName>
</protein>
<dbReference type="Proteomes" id="UP000749559">
    <property type="component" value="Unassembled WGS sequence"/>
</dbReference>
<dbReference type="OrthoDB" id="6600151at2759"/>
<dbReference type="AlphaFoldDB" id="A0A8J1XZP9"/>
<evidence type="ECO:0000313" key="1">
    <source>
        <dbReference type="EMBL" id="CAH1794633.1"/>
    </source>
</evidence>
<evidence type="ECO:0000313" key="2">
    <source>
        <dbReference type="Proteomes" id="UP000749559"/>
    </source>
</evidence>
<name>A0A8J1XZP9_OWEFU</name>
<proteinExistence type="predicted"/>
<dbReference type="EMBL" id="CAIIXF020000009">
    <property type="protein sequence ID" value="CAH1794633.1"/>
    <property type="molecule type" value="Genomic_DNA"/>
</dbReference>
<comment type="caution">
    <text evidence="1">The sequence shown here is derived from an EMBL/GenBank/DDBJ whole genome shotgun (WGS) entry which is preliminary data.</text>
</comment>
<accession>A0A8J1XZP9</accession>
<gene>
    <name evidence="1" type="ORF">OFUS_LOCUS19303</name>
</gene>